<dbReference type="InterPro" id="IPR008015">
    <property type="entry name" value="PDED_dom"/>
</dbReference>
<dbReference type="Gene3D" id="2.70.50.40">
    <property type="entry name" value="GMP phosphodiesterase, delta subunit"/>
    <property type="match status" value="1"/>
</dbReference>
<protein>
    <recommendedName>
        <fullName evidence="2">GMP phosphodiesterase delta subunit domain-containing protein</fullName>
    </recommendedName>
</protein>
<feature type="domain" description="GMP phosphodiesterase delta subunit" evidence="2">
    <location>
        <begin position="11"/>
        <end position="151"/>
    </location>
</feature>
<gene>
    <name evidence="3" type="ORF">TCHU04912_LOCUS20502</name>
</gene>
<dbReference type="AlphaFoldDB" id="A0A7S1T542"/>
<name>A0A7S1T542_9CHLO</name>
<dbReference type="EMBL" id="HBGG01039777">
    <property type="protein sequence ID" value="CAD9221494.1"/>
    <property type="molecule type" value="Transcribed_RNA"/>
</dbReference>
<dbReference type="Pfam" id="PF05351">
    <property type="entry name" value="GMP_PDE_delta"/>
    <property type="match status" value="1"/>
</dbReference>
<accession>A0A7S1T542</accession>
<sequence length="153" mass="16946">MASLATGQGPKFKIEALAFSDADTGEVLWRADSWPAELSGELDVDIPARILKCKAVTREVKFSSVDLMDKLRMEQLVFMDVGGGQMMKVEEWKFGFGFVIPNSTNCWQSTTIAAGEGHMIDPAVATGKVVILTRFMDGERPVSEMRVRVHYVD</sequence>
<evidence type="ECO:0000313" key="3">
    <source>
        <dbReference type="EMBL" id="CAD9221494.1"/>
    </source>
</evidence>
<comment type="similarity">
    <text evidence="1">Belongs to the PDE6D/unc-119 family.</text>
</comment>
<organism evidence="3">
    <name type="scientific">Tetraselmis chuii</name>
    <dbReference type="NCBI Taxonomy" id="63592"/>
    <lineage>
        <taxon>Eukaryota</taxon>
        <taxon>Viridiplantae</taxon>
        <taxon>Chlorophyta</taxon>
        <taxon>core chlorophytes</taxon>
        <taxon>Chlorodendrophyceae</taxon>
        <taxon>Chlorodendrales</taxon>
        <taxon>Chlorodendraceae</taxon>
        <taxon>Tetraselmis</taxon>
    </lineage>
</organism>
<evidence type="ECO:0000259" key="2">
    <source>
        <dbReference type="Pfam" id="PF05351"/>
    </source>
</evidence>
<proteinExistence type="inferred from homology"/>
<dbReference type="InterPro" id="IPR037036">
    <property type="entry name" value="PDED_dom_sf"/>
</dbReference>
<dbReference type="PANTHER" id="PTHR12976">
    <property type="entry name" value="RETINAL ROD RHODOPSIN-SENSITIVE CGMP 3',5'-CYCLIC PHOSPHODIESTERASE DELTA-SUBUNIT"/>
    <property type="match status" value="1"/>
</dbReference>
<evidence type="ECO:0000256" key="1">
    <source>
        <dbReference type="ARBA" id="ARBA00008102"/>
    </source>
</evidence>
<dbReference type="InterPro" id="IPR014756">
    <property type="entry name" value="Ig_E-set"/>
</dbReference>
<dbReference type="PANTHER" id="PTHR12976:SF0">
    <property type="entry name" value="RETINAL ROD RHODOPSIN-SENSITIVE CGMP 3',5'-CYCLIC PHOSPHODIESTERASE SUBUNIT DELTA"/>
    <property type="match status" value="1"/>
</dbReference>
<reference evidence="3" key="1">
    <citation type="submission" date="2021-01" db="EMBL/GenBank/DDBJ databases">
        <authorList>
            <person name="Corre E."/>
            <person name="Pelletier E."/>
            <person name="Niang G."/>
            <person name="Scheremetjew M."/>
            <person name="Finn R."/>
            <person name="Kale V."/>
            <person name="Holt S."/>
            <person name="Cochrane G."/>
            <person name="Meng A."/>
            <person name="Brown T."/>
            <person name="Cohen L."/>
        </authorList>
    </citation>
    <scope>NUCLEOTIDE SEQUENCE</scope>
    <source>
        <strain evidence="3">PLY429</strain>
    </source>
</reference>
<dbReference type="SUPFAM" id="SSF81296">
    <property type="entry name" value="E set domains"/>
    <property type="match status" value="1"/>
</dbReference>
<dbReference type="GO" id="GO:0005737">
    <property type="term" value="C:cytoplasm"/>
    <property type="evidence" value="ECO:0007669"/>
    <property type="project" value="TreeGrafter"/>
</dbReference>